<organism evidence="2 3">
    <name type="scientific">Chryseobacterium arachidis</name>
    <dbReference type="NCBI Taxonomy" id="1416778"/>
    <lineage>
        <taxon>Bacteria</taxon>
        <taxon>Pseudomonadati</taxon>
        <taxon>Bacteroidota</taxon>
        <taxon>Flavobacteriia</taxon>
        <taxon>Flavobacteriales</taxon>
        <taxon>Weeksellaceae</taxon>
        <taxon>Chryseobacterium group</taxon>
        <taxon>Chryseobacterium</taxon>
    </lineage>
</organism>
<dbReference type="Proteomes" id="UP000184518">
    <property type="component" value="Unassembled WGS sequence"/>
</dbReference>
<name>A0A1M5KM32_9FLAO</name>
<dbReference type="EMBL" id="FQUT01000017">
    <property type="protein sequence ID" value="SHG53864.1"/>
    <property type="molecule type" value="Genomic_DNA"/>
</dbReference>
<dbReference type="RefSeq" id="WP_072963171.1">
    <property type="nucleotide sequence ID" value="NZ_FQUT01000017.1"/>
</dbReference>
<dbReference type="InterPro" id="IPR032560">
    <property type="entry name" value="DUF4932"/>
</dbReference>
<evidence type="ECO:0000313" key="3">
    <source>
        <dbReference type="Proteomes" id="UP000184518"/>
    </source>
</evidence>
<dbReference type="OrthoDB" id="6402335at2"/>
<reference evidence="3" key="1">
    <citation type="submission" date="2016-11" db="EMBL/GenBank/DDBJ databases">
        <authorList>
            <person name="Varghese N."/>
            <person name="Submissions S."/>
        </authorList>
    </citation>
    <scope>NUCLEOTIDE SEQUENCE [LARGE SCALE GENOMIC DNA]</scope>
    <source>
        <strain evidence="3">DSM 27619</strain>
    </source>
</reference>
<feature type="domain" description="CBM20" evidence="1">
    <location>
        <begin position="389"/>
        <end position="480"/>
    </location>
</feature>
<sequence>MKTLKMINKSILTLMMFLLTVNLKSQSKVDVEFNPNIATYSIVEYLVAKHQGRLFYIDGKADIGHLPLADLANREMEKYDNSKIIKAMQDYLQVAGQQQDLTYQVLLKHNIFPAKGYAFPIEENDNVKKEAVEKFAEQLREFYIERNLGKFFKNQSHFIEGAKNEVRKNIPAGYMAKMEQYYGEKFLAYRFWINPLDIMPNIPVFWHGNGPMIKSDKGQIANMISSPYLPLEKKNNIRDYKEFGFNHPETLNFLITHEFGHSFVNQHLGPYEGRINKSSNLMSEALVDKMAMHGYSYWPSCVAEHIVRTGEIRIALADGNQKLAESLRKQHMNDYSFVLIPEFEKKMEVYENNRKKYQSFKEFVPELLNVLDETSVEKVRTKLGLSNVKYEVNLTVNVPENSGDVYITGNQSSIGNWNPNIIKLNKTGETTRQITFKTYPDLKFKLTKGNWETEGKIDGIEEGKDVSLSLDKNTSLNYTVKNWKQ</sequence>
<dbReference type="Pfam" id="PF16286">
    <property type="entry name" value="DUF4932"/>
    <property type="match status" value="1"/>
</dbReference>
<gene>
    <name evidence="2" type="ORF">SAMN05443633_11726</name>
</gene>
<dbReference type="InterPro" id="IPR002044">
    <property type="entry name" value="CBM20"/>
</dbReference>
<dbReference type="GO" id="GO:2001070">
    <property type="term" value="F:starch binding"/>
    <property type="evidence" value="ECO:0007669"/>
    <property type="project" value="InterPro"/>
</dbReference>
<protein>
    <recommendedName>
        <fullName evidence="1">CBM20 domain-containing protein</fullName>
    </recommendedName>
</protein>
<evidence type="ECO:0000259" key="1">
    <source>
        <dbReference type="SMART" id="SM01065"/>
    </source>
</evidence>
<dbReference type="STRING" id="1416778.SAMN05443633_11726"/>
<dbReference type="AlphaFoldDB" id="A0A1M5KM32"/>
<accession>A0A1M5KM32</accession>
<evidence type="ECO:0000313" key="2">
    <source>
        <dbReference type="EMBL" id="SHG53864.1"/>
    </source>
</evidence>
<proteinExistence type="predicted"/>
<dbReference type="SMART" id="SM01065">
    <property type="entry name" value="CBM_2"/>
    <property type="match status" value="1"/>
</dbReference>
<keyword evidence="3" id="KW-1185">Reference proteome</keyword>